<gene>
    <name evidence="3" type="ORF">P5G51_019650</name>
</gene>
<dbReference type="EMBL" id="JAROCA020000003">
    <property type="protein sequence ID" value="MDY0407249.1"/>
    <property type="molecule type" value="Genomic_DNA"/>
</dbReference>
<dbReference type="RefSeq" id="WP_320385206.1">
    <property type="nucleotide sequence ID" value="NZ_JAROCA020000003.1"/>
</dbReference>
<evidence type="ECO:0000313" key="3">
    <source>
        <dbReference type="EMBL" id="MDY0407249.1"/>
    </source>
</evidence>
<dbReference type="PANTHER" id="PTHR47307:SF1">
    <property type="entry name" value="GLUTATHIONE-REGULATED POTASSIUM-EFFLUX SYSTEM ANCILLARY PROTEIN KEFG"/>
    <property type="match status" value="1"/>
</dbReference>
<organism evidence="3 4">
    <name type="scientific">Tigheibacillus jepli</name>
    <dbReference type="NCBI Taxonomy" id="3035914"/>
    <lineage>
        <taxon>Bacteria</taxon>
        <taxon>Bacillati</taxon>
        <taxon>Bacillota</taxon>
        <taxon>Bacilli</taxon>
        <taxon>Bacillales</taxon>
        <taxon>Bacillaceae</taxon>
        <taxon>Tigheibacillus</taxon>
    </lineage>
</organism>
<dbReference type="PANTHER" id="PTHR47307">
    <property type="entry name" value="GLUTATHIONE-REGULATED POTASSIUM-EFFLUX SYSTEM ANCILLARY PROTEIN KEFG"/>
    <property type="match status" value="1"/>
</dbReference>
<comment type="caution">
    <text evidence="3">The sequence shown here is derived from an EMBL/GenBank/DDBJ whole genome shotgun (WGS) entry which is preliminary data.</text>
</comment>
<dbReference type="InterPro" id="IPR029039">
    <property type="entry name" value="Flavoprotein-like_sf"/>
</dbReference>
<evidence type="ECO:0000313" key="4">
    <source>
        <dbReference type="Proteomes" id="UP001228376"/>
    </source>
</evidence>
<accession>A0ABU5CN70</accession>
<proteinExistence type="predicted"/>
<reference evidence="3 4" key="1">
    <citation type="submission" date="2023-10" db="EMBL/GenBank/DDBJ databases">
        <title>179-bfca-hs.</title>
        <authorList>
            <person name="Miliotis G."/>
            <person name="Sengupta P."/>
            <person name="Hameed A."/>
            <person name="Chuvochina M."/>
            <person name="Mcdonagh F."/>
            <person name="Simpson A.C."/>
            <person name="Singh N.K."/>
            <person name="Rekha P.D."/>
            <person name="Raman K."/>
            <person name="Hugenholtz P."/>
            <person name="Venkateswaran K."/>
        </authorList>
    </citation>
    <scope>NUCLEOTIDE SEQUENCE [LARGE SCALE GENOMIC DNA]</scope>
    <source>
        <strain evidence="3 4">179-BFC-A-HS</strain>
    </source>
</reference>
<evidence type="ECO:0000256" key="1">
    <source>
        <dbReference type="ARBA" id="ARBA00023002"/>
    </source>
</evidence>
<sequence>MKTLVIISHPEIGDSSSQQFLLSAVPKDKDVTIHHLESVYPDGNIDTVKEQKLLKQHDRILFQFPFYWYSSPALLKQWQDDVLTEGFAYGPRGSMLAGKEFGLVLAIGVKNSEYQAGGRIF</sequence>
<name>A0ABU5CN70_9BACI</name>
<evidence type="ECO:0000259" key="2">
    <source>
        <dbReference type="Pfam" id="PF02525"/>
    </source>
</evidence>
<dbReference type="InterPro" id="IPR003680">
    <property type="entry name" value="Flavodoxin_fold"/>
</dbReference>
<protein>
    <submittedName>
        <fullName evidence="3">NAD(P)H-dependent oxidoreductase</fullName>
    </submittedName>
</protein>
<keyword evidence="1" id="KW-0560">Oxidoreductase</keyword>
<dbReference type="Gene3D" id="3.40.50.360">
    <property type="match status" value="1"/>
</dbReference>
<feature type="domain" description="Flavodoxin-like fold" evidence="2">
    <location>
        <begin position="1"/>
        <end position="118"/>
    </location>
</feature>
<dbReference type="InterPro" id="IPR046980">
    <property type="entry name" value="KefG/KefF"/>
</dbReference>
<dbReference type="Proteomes" id="UP001228376">
    <property type="component" value="Unassembled WGS sequence"/>
</dbReference>
<keyword evidence="4" id="KW-1185">Reference proteome</keyword>
<dbReference type="Pfam" id="PF02525">
    <property type="entry name" value="Flavodoxin_2"/>
    <property type="match status" value="1"/>
</dbReference>
<dbReference type="SUPFAM" id="SSF52218">
    <property type="entry name" value="Flavoproteins"/>
    <property type="match status" value="1"/>
</dbReference>